<dbReference type="InterPro" id="IPR029058">
    <property type="entry name" value="AB_hydrolase_fold"/>
</dbReference>
<name>A0A9X7F7V8_NEIPE</name>
<evidence type="ECO:0000259" key="2">
    <source>
        <dbReference type="Pfam" id="PF07819"/>
    </source>
</evidence>
<reference evidence="4" key="1">
    <citation type="submission" date="2017-12" db="EMBL/GenBank/DDBJ databases">
        <title>Phylogenetic diversity of female urinary microbiome.</title>
        <authorList>
            <person name="Thomas-White K."/>
            <person name="Wolfe A.J."/>
        </authorList>
    </citation>
    <scope>NUCLEOTIDE SEQUENCE [LARGE SCALE GENOMIC DNA]</scope>
    <source>
        <strain evidence="4">UMB0023</strain>
    </source>
</reference>
<dbReference type="EMBL" id="CP136962">
    <property type="protein sequence ID" value="WOS97945.1"/>
    <property type="molecule type" value="Genomic_DNA"/>
</dbReference>
<dbReference type="Gene3D" id="3.40.50.1820">
    <property type="entry name" value="alpha/beta hydrolase"/>
    <property type="match status" value="1"/>
</dbReference>
<protein>
    <recommendedName>
        <fullName evidence="2">GPI inositol-deacylase PGAP1-like alpha/beta domain-containing protein</fullName>
    </recommendedName>
</protein>
<gene>
    <name evidence="3" type="ORF">CYJ98_010345</name>
</gene>
<reference evidence="3 4" key="2">
    <citation type="submission" date="2023-10" db="EMBL/GenBank/DDBJ databases">
        <authorList>
            <person name="Choi B."/>
        </authorList>
    </citation>
    <scope>NUCLEOTIDE SEQUENCE [LARGE SCALE GENOMIC DNA]</scope>
    <source>
        <strain evidence="3 4">UMB0023</strain>
    </source>
</reference>
<dbReference type="AlphaFoldDB" id="A0A9X7F7V8"/>
<dbReference type="RefSeq" id="WP_101756218.1">
    <property type="nucleotide sequence ID" value="NZ_CP136962.1"/>
</dbReference>
<dbReference type="InterPro" id="IPR012908">
    <property type="entry name" value="PGAP1-ab_dom-like"/>
</dbReference>
<evidence type="ECO:0000313" key="3">
    <source>
        <dbReference type="EMBL" id="WOS97945.1"/>
    </source>
</evidence>
<dbReference type="Proteomes" id="UP000234781">
    <property type="component" value="Chromosome"/>
</dbReference>
<sequence length="665" mass="74951">MNNEPAKQLKIQLDKQGRPITHTYLTESSDTQRCEVRIKDRVVPILFVPGIMGSNLKYRDVWSGQETPVLLSDEKELANAEVDDSWQPPSSALEILSALIFGLFRTKEERRREINPDVAFVDWESNKIRPLPKRMVYTDRKIAMSSPDNDHEGDVAQEKNSAKEPFQEGESLTEAQKIAQEARMRGWGTVYQGSYVPFLVFLEDTLNDIPACKTLEEYKQVIEKNEVWKKLLPLFQSGSRQSIVAKGDENGSLENTEQLARWLQNAADCEFRVYACGYNWLRDNQQSGNGYSNDSIEYFEAKSEKGINKKYGFSDLNSRIKKILKECQQTDSKCNEVIVLTHSMGGLVGRAYAKEQGGSSLSGIYHNVMPATGAPAFYKRLKAGFGGENIVTTIASPIFGYSAERVTPVLLNSIGALELMPWIDYKVLSDNTNQWLKVAEKATPKTIKFSFSTEDLMQNSDAWYSLLPKLYHNGQLQYQKAKLNDKKNQWEEADPRINPGGIVSPIMELQEMSDAERFKRIMGSVANFQKKHMGFYLPGKTNIAYGNDEKYKAWGSISWLCDSSLHDVREEDLRQAKLLKTEDMYTGKITVELPSGRQLSFQLSKAEDNGDGTVPTDSGCAPEGKVDGRIFIENGYDHQGSYGEKKSASRSSALFSILEFTARKG</sequence>
<keyword evidence="4" id="KW-1185">Reference proteome</keyword>
<feature type="region of interest" description="Disordered" evidence="1">
    <location>
        <begin position="145"/>
        <end position="170"/>
    </location>
</feature>
<proteinExistence type="predicted"/>
<organism evidence="3 4">
    <name type="scientific">Neisseria perflava</name>
    <dbReference type="NCBI Taxonomy" id="33053"/>
    <lineage>
        <taxon>Bacteria</taxon>
        <taxon>Pseudomonadati</taxon>
        <taxon>Pseudomonadota</taxon>
        <taxon>Betaproteobacteria</taxon>
        <taxon>Neisseriales</taxon>
        <taxon>Neisseriaceae</taxon>
        <taxon>Neisseria</taxon>
    </lineage>
</organism>
<evidence type="ECO:0000313" key="4">
    <source>
        <dbReference type="Proteomes" id="UP000234781"/>
    </source>
</evidence>
<evidence type="ECO:0000256" key="1">
    <source>
        <dbReference type="SAM" id="MobiDB-lite"/>
    </source>
</evidence>
<accession>A0A9X7F7V8</accession>
<feature type="domain" description="GPI inositol-deacylase PGAP1-like alpha/beta" evidence="2">
    <location>
        <begin position="316"/>
        <end position="354"/>
    </location>
</feature>
<dbReference type="SUPFAM" id="SSF53474">
    <property type="entry name" value="alpha/beta-Hydrolases"/>
    <property type="match status" value="1"/>
</dbReference>
<dbReference type="Pfam" id="PF07819">
    <property type="entry name" value="PGAP1"/>
    <property type="match status" value="1"/>
</dbReference>
<feature type="compositionally biased region" description="Basic and acidic residues" evidence="1">
    <location>
        <begin position="145"/>
        <end position="166"/>
    </location>
</feature>
<dbReference type="GO" id="GO:0016788">
    <property type="term" value="F:hydrolase activity, acting on ester bonds"/>
    <property type="evidence" value="ECO:0007669"/>
    <property type="project" value="InterPro"/>
</dbReference>